<protein>
    <recommendedName>
        <fullName evidence="4">Cytochrome b561 domain-containing protein</fullName>
    </recommendedName>
</protein>
<dbReference type="RefSeq" id="WP_076350242.1">
    <property type="nucleotide sequence ID" value="NZ_CP019082.1"/>
</dbReference>
<dbReference type="KEGG" id="pbor:BSF38_05531"/>
<dbReference type="Proteomes" id="UP000186309">
    <property type="component" value="Chromosome"/>
</dbReference>
<keyword evidence="3" id="KW-1185">Reference proteome</keyword>
<reference evidence="3" key="1">
    <citation type="submission" date="2016-12" db="EMBL/GenBank/DDBJ databases">
        <title>Comparative genomics of four Isosphaeraceae planctomycetes: a common pool of plasmids and glycoside hydrolase genes.</title>
        <authorList>
            <person name="Ivanova A."/>
        </authorList>
    </citation>
    <scope>NUCLEOTIDE SEQUENCE [LARGE SCALE GENOMIC DNA]</scope>
    <source>
        <strain evidence="3">PX4</strain>
    </source>
</reference>
<name>A0A1U7CYH9_9BACT</name>
<keyword evidence="1" id="KW-1133">Transmembrane helix</keyword>
<evidence type="ECO:0008006" key="4">
    <source>
        <dbReference type="Google" id="ProtNLM"/>
    </source>
</evidence>
<evidence type="ECO:0000313" key="2">
    <source>
        <dbReference type="EMBL" id="APW63943.1"/>
    </source>
</evidence>
<accession>A0A1U7CYH9</accession>
<evidence type="ECO:0000313" key="3">
    <source>
        <dbReference type="Proteomes" id="UP000186309"/>
    </source>
</evidence>
<organism evidence="2 3">
    <name type="scientific">Paludisphaera borealis</name>
    <dbReference type="NCBI Taxonomy" id="1387353"/>
    <lineage>
        <taxon>Bacteria</taxon>
        <taxon>Pseudomonadati</taxon>
        <taxon>Planctomycetota</taxon>
        <taxon>Planctomycetia</taxon>
        <taxon>Isosphaerales</taxon>
        <taxon>Isosphaeraceae</taxon>
        <taxon>Paludisphaera</taxon>
    </lineage>
</organism>
<feature type="transmembrane region" description="Helical" evidence="1">
    <location>
        <begin position="39"/>
        <end position="60"/>
    </location>
</feature>
<gene>
    <name evidence="2" type="ORF">BSF38_05531</name>
</gene>
<evidence type="ECO:0000256" key="1">
    <source>
        <dbReference type="SAM" id="Phobius"/>
    </source>
</evidence>
<dbReference type="EMBL" id="CP019082">
    <property type="protein sequence ID" value="APW63943.1"/>
    <property type="molecule type" value="Genomic_DNA"/>
</dbReference>
<proteinExistence type="predicted"/>
<keyword evidence="1" id="KW-0472">Membrane</keyword>
<sequence length="67" mass="7229">MKPLLIILGTLSAFLIVLQVVLGLWIRSGQASLAKSHFHLGTTMAVVTLVYIALSLTAILSKPRRVS</sequence>
<dbReference type="AlphaFoldDB" id="A0A1U7CYH9"/>
<keyword evidence="1" id="KW-0812">Transmembrane</keyword>